<feature type="transmembrane region" description="Helical" evidence="1">
    <location>
        <begin position="72"/>
        <end position="97"/>
    </location>
</feature>
<feature type="transmembrane region" description="Helical" evidence="1">
    <location>
        <begin position="103"/>
        <end position="121"/>
    </location>
</feature>
<keyword evidence="1" id="KW-0472">Membrane</keyword>
<dbReference type="InterPro" id="IPR021329">
    <property type="entry name" value="DUF2938"/>
</dbReference>
<name>A0AA43B255_9BURK</name>
<sequence>MTPALIEFLQRAVLIGAGATLVMDVWALFLKRCFGIPSLNFAMVGRWIGHLPRGRFQHQNIGRAQPVRGEALLGWGAHYGIGIIFAAMLLGVVGVAWTQQPTLAPALLFGVLSVAAPFFILQPGLGAGIAASKTPHPNTARLRSLMAHAVFGAGLYITAWILTPVYGG</sequence>
<evidence type="ECO:0000256" key="1">
    <source>
        <dbReference type="SAM" id="Phobius"/>
    </source>
</evidence>
<gene>
    <name evidence="2" type="ORF">N5K24_13385</name>
</gene>
<feature type="transmembrane region" description="Helical" evidence="1">
    <location>
        <begin position="12"/>
        <end position="30"/>
    </location>
</feature>
<dbReference type="RefSeq" id="WP_280027030.1">
    <property type="nucleotide sequence ID" value="NZ_JAOCKG010000005.1"/>
</dbReference>
<dbReference type="EMBL" id="JAOCKG010000005">
    <property type="protein sequence ID" value="MDH2051394.1"/>
    <property type="molecule type" value="Genomic_DNA"/>
</dbReference>
<keyword evidence="1" id="KW-0812">Transmembrane</keyword>
<evidence type="ECO:0000313" key="2">
    <source>
        <dbReference type="EMBL" id="MDH2051394.1"/>
    </source>
</evidence>
<proteinExistence type="predicted"/>
<dbReference type="AlphaFoldDB" id="A0AA43B255"/>
<protein>
    <submittedName>
        <fullName evidence="2">DUF2938 domain-containing protein</fullName>
    </submittedName>
</protein>
<organism evidence="2 3">
    <name type="scientific">Achromobacter marplatensis</name>
    <dbReference type="NCBI Taxonomy" id="470868"/>
    <lineage>
        <taxon>Bacteria</taxon>
        <taxon>Pseudomonadati</taxon>
        <taxon>Pseudomonadota</taxon>
        <taxon>Betaproteobacteria</taxon>
        <taxon>Burkholderiales</taxon>
        <taxon>Alcaligenaceae</taxon>
        <taxon>Achromobacter</taxon>
    </lineage>
</organism>
<reference evidence="2" key="1">
    <citation type="submission" date="2022-09" db="EMBL/GenBank/DDBJ databases">
        <title>Intensive care unit water sources are persistently colonized with multi-drug resistant bacteria and are the site of extensive horizontal gene transfer of antibiotic resistance genes.</title>
        <authorList>
            <person name="Diorio-Toth L."/>
        </authorList>
    </citation>
    <scope>NUCLEOTIDE SEQUENCE</scope>
    <source>
        <strain evidence="2">GD03676</strain>
    </source>
</reference>
<evidence type="ECO:0000313" key="3">
    <source>
        <dbReference type="Proteomes" id="UP001161276"/>
    </source>
</evidence>
<comment type="caution">
    <text evidence="2">The sequence shown here is derived from an EMBL/GenBank/DDBJ whole genome shotgun (WGS) entry which is preliminary data.</text>
</comment>
<dbReference type="Proteomes" id="UP001161276">
    <property type="component" value="Unassembled WGS sequence"/>
</dbReference>
<dbReference type="Pfam" id="PF11158">
    <property type="entry name" value="DUF2938"/>
    <property type="match status" value="1"/>
</dbReference>
<accession>A0AA43B255</accession>
<feature type="transmembrane region" description="Helical" evidence="1">
    <location>
        <begin position="142"/>
        <end position="162"/>
    </location>
</feature>
<keyword evidence="1" id="KW-1133">Transmembrane helix</keyword>